<dbReference type="STRING" id="1266370.NITGR_1050002"/>
<evidence type="ECO:0008006" key="4">
    <source>
        <dbReference type="Google" id="ProtNLM"/>
    </source>
</evidence>
<dbReference type="RefSeq" id="WP_005005855.1">
    <property type="nucleotide sequence ID" value="NZ_HG422173.1"/>
</dbReference>
<evidence type="ECO:0000256" key="1">
    <source>
        <dbReference type="SAM" id="MobiDB-lite"/>
    </source>
</evidence>
<dbReference type="EMBL" id="CAQJ01000008">
    <property type="protein sequence ID" value="CCQ89439.1"/>
    <property type="molecule type" value="Genomic_DNA"/>
</dbReference>
<dbReference type="AlphaFoldDB" id="M1Z8Q4"/>
<organism evidence="2 3">
    <name type="scientific">Nitrospina gracilis (strain 3/211)</name>
    <dbReference type="NCBI Taxonomy" id="1266370"/>
    <lineage>
        <taxon>Bacteria</taxon>
        <taxon>Pseudomonadati</taxon>
        <taxon>Nitrospinota/Tectimicrobiota group</taxon>
        <taxon>Nitrospinota</taxon>
        <taxon>Nitrospinia</taxon>
        <taxon>Nitrospinales</taxon>
        <taxon>Nitrospinaceae</taxon>
        <taxon>Nitrospina</taxon>
    </lineage>
</organism>
<sequence>MSPSKHTQLNPNRFCRWTALFLLVCLIAMLAGCKIKHEPESSGRVLEVDDLTLRYISKFQLGDAVAQLQLQHPLEISEEALVQQMWSLKYKPNSLLGEEGRVFTKEDVMNSKRLLTKALNRARSGNAVGFTIESEDGDTEGAVFASDNRLYWKFDKIQGVAHNLTRNFNARYGSSWHMLPQEGQKYFVTGKLFGNKTWENWIVADLDYKGPVKIRRLKRKTGTTVPEKQNPKQMAPENTQPQATGNEPPLNPELVKKLEFLKSLHDRKLIGEEEYLEKRKELLDSLF</sequence>
<dbReference type="HOGENOM" id="CLU_969197_0_0_0"/>
<gene>
    <name evidence="2" type="ORF">NITGR_1050002</name>
</gene>
<dbReference type="InParanoid" id="M1Z8Q4"/>
<evidence type="ECO:0000313" key="3">
    <source>
        <dbReference type="Proteomes" id="UP000011704"/>
    </source>
</evidence>
<keyword evidence="3" id="KW-1185">Reference proteome</keyword>
<reference evidence="2 3" key="1">
    <citation type="journal article" date="2013" name="Front. Microbiol.">
        <title>The genome of Nitrospina gracilis illuminates the metabolism and evolution of the major marine nitrite oxidizer.</title>
        <authorList>
            <person name="Luecker S."/>
            <person name="Nowka B."/>
            <person name="Rattei T."/>
            <person name="Spieck E."/>
            <person name="and Daims H."/>
        </authorList>
    </citation>
    <scope>NUCLEOTIDE SEQUENCE [LARGE SCALE GENOMIC DNA]</scope>
    <source>
        <strain evidence="2 3">3/211</strain>
    </source>
</reference>
<dbReference type="Proteomes" id="UP000011704">
    <property type="component" value="Unassembled WGS sequence"/>
</dbReference>
<feature type="region of interest" description="Disordered" evidence="1">
    <location>
        <begin position="219"/>
        <end position="252"/>
    </location>
</feature>
<protein>
    <recommendedName>
        <fullName evidence="4">SHOCT domain-containing protein</fullName>
    </recommendedName>
</protein>
<dbReference type="PROSITE" id="PS51257">
    <property type="entry name" value="PROKAR_LIPOPROTEIN"/>
    <property type="match status" value="1"/>
</dbReference>
<accession>M1Z8Q4</accession>
<evidence type="ECO:0000313" key="2">
    <source>
        <dbReference type="EMBL" id="CCQ89439.1"/>
    </source>
</evidence>
<name>M1Z8Q4_NITG3</name>
<feature type="compositionally biased region" description="Polar residues" evidence="1">
    <location>
        <begin position="236"/>
        <end position="245"/>
    </location>
</feature>
<proteinExistence type="predicted"/>
<comment type="caution">
    <text evidence="2">The sequence shown here is derived from an EMBL/GenBank/DDBJ whole genome shotgun (WGS) entry which is preliminary data.</text>
</comment>